<dbReference type="Proteomes" id="UP000319257">
    <property type="component" value="Unassembled WGS sequence"/>
</dbReference>
<dbReference type="RefSeq" id="XP_031000175.1">
    <property type="nucleotide sequence ID" value="XM_031134401.1"/>
</dbReference>
<dbReference type="OrthoDB" id="3519533at2759"/>
<gene>
    <name evidence="2" type="ORF">E0L32_011649</name>
</gene>
<accession>A0A507BI81</accession>
<feature type="compositionally biased region" description="Basic and acidic residues" evidence="1">
    <location>
        <begin position="174"/>
        <end position="184"/>
    </location>
</feature>
<evidence type="ECO:0000313" key="2">
    <source>
        <dbReference type="EMBL" id="TPX18464.1"/>
    </source>
</evidence>
<feature type="compositionally biased region" description="Polar residues" evidence="1">
    <location>
        <begin position="102"/>
        <end position="112"/>
    </location>
</feature>
<organism evidence="2 3">
    <name type="scientific">Thyridium curvatum</name>
    <dbReference type="NCBI Taxonomy" id="1093900"/>
    <lineage>
        <taxon>Eukaryota</taxon>
        <taxon>Fungi</taxon>
        <taxon>Dikarya</taxon>
        <taxon>Ascomycota</taxon>
        <taxon>Pezizomycotina</taxon>
        <taxon>Sordariomycetes</taxon>
        <taxon>Sordariomycetidae</taxon>
        <taxon>Thyridiales</taxon>
        <taxon>Thyridiaceae</taxon>
        <taxon>Thyridium</taxon>
    </lineage>
</organism>
<keyword evidence="3" id="KW-1185">Reference proteome</keyword>
<sequence>METIQLAQMLADLSDLNAAEPEAAAALVNVNKTVTHQSANGTTTTTTSTTSMTTTTTTAPVMPKTHENRHHQRVASASAAVNRTASPAKFDNFGRRLLSPPLTRTNSAQGSIPGTPRRGDSEPDSDVDRASAFMALYEIRAKLKQQDNTSLMRAREQVAAMAAKQQQQQQTASMERRDHMDARHSRYTFPRAS</sequence>
<feature type="compositionally biased region" description="Low complexity" evidence="1">
    <location>
        <begin position="160"/>
        <end position="172"/>
    </location>
</feature>
<evidence type="ECO:0000313" key="3">
    <source>
        <dbReference type="Proteomes" id="UP000319257"/>
    </source>
</evidence>
<feature type="region of interest" description="Disordered" evidence="1">
    <location>
        <begin position="38"/>
        <end position="126"/>
    </location>
</feature>
<dbReference type="EMBL" id="SKBQ01000112">
    <property type="protein sequence ID" value="TPX18464.1"/>
    <property type="molecule type" value="Genomic_DNA"/>
</dbReference>
<dbReference type="GeneID" id="41979096"/>
<comment type="caution">
    <text evidence="2">The sequence shown here is derived from an EMBL/GenBank/DDBJ whole genome shotgun (WGS) entry which is preliminary data.</text>
</comment>
<dbReference type="InParanoid" id="A0A507BI81"/>
<protein>
    <submittedName>
        <fullName evidence="2">Uncharacterized protein</fullName>
    </submittedName>
</protein>
<feature type="compositionally biased region" description="Basic and acidic residues" evidence="1">
    <location>
        <begin position="117"/>
        <end position="126"/>
    </location>
</feature>
<reference evidence="2 3" key="1">
    <citation type="submission" date="2019-06" db="EMBL/GenBank/DDBJ databases">
        <title>Draft genome sequence of the filamentous fungus Phialemoniopsis curvata isolated from diesel fuel.</title>
        <authorList>
            <person name="Varaljay V.A."/>
            <person name="Lyon W.J."/>
            <person name="Crouch A.L."/>
            <person name="Drake C.E."/>
            <person name="Hollomon J.M."/>
            <person name="Nadeau L.J."/>
            <person name="Nunn H.S."/>
            <person name="Stevenson B.S."/>
            <person name="Bojanowski C.L."/>
            <person name="Crookes-Goodson W.J."/>
        </authorList>
    </citation>
    <scope>NUCLEOTIDE SEQUENCE [LARGE SCALE GENOMIC DNA]</scope>
    <source>
        <strain evidence="2 3">D216</strain>
    </source>
</reference>
<evidence type="ECO:0000256" key="1">
    <source>
        <dbReference type="SAM" id="MobiDB-lite"/>
    </source>
</evidence>
<feature type="region of interest" description="Disordered" evidence="1">
    <location>
        <begin position="160"/>
        <end position="193"/>
    </location>
</feature>
<proteinExistence type="predicted"/>
<feature type="compositionally biased region" description="Low complexity" evidence="1">
    <location>
        <begin position="42"/>
        <end position="58"/>
    </location>
</feature>
<dbReference type="AlphaFoldDB" id="A0A507BI81"/>
<name>A0A507BI81_9PEZI</name>